<gene>
    <name evidence="1" type="ORF">GQF02_05810</name>
</gene>
<name>A0A845BJX2_9NEIS</name>
<evidence type="ECO:0000313" key="1">
    <source>
        <dbReference type="EMBL" id="MXR36489.1"/>
    </source>
</evidence>
<dbReference type="Proteomes" id="UP000467214">
    <property type="component" value="Unassembled WGS sequence"/>
</dbReference>
<comment type="caution">
    <text evidence="1">The sequence shown here is derived from an EMBL/GenBank/DDBJ whole genome shotgun (WGS) entry which is preliminary data.</text>
</comment>
<organism evidence="1 2">
    <name type="scientific">Craterilacuibacter sinensis</name>
    <dbReference type="NCBI Taxonomy" id="2686017"/>
    <lineage>
        <taxon>Bacteria</taxon>
        <taxon>Pseudomonadati</taxon>
        <taxon>Pseudomonadota</taxon>
        <taxon>Betaproteobacteria</taxon>
        <taxon>Neisseriales</taxon>
        <taxon>Neisseriaceae</taxon>
        <taxon>Craterilacuibacter</taxon>
    </lineage>
</organism>
<evidence type="ECO:0000313" key="2">
    <source>
        <dbReference type="Proteomes" id="UP000467214"/>
    </source>
</evidence>
<dbReference type="AlphaFoldDB" id="A0A845BJX2"/>
<keyword evidence="2" id="KW-1185">Reference proteome</keyword>
<dbReference type="RefSeq" id="WP_160795562.1">
    <property type="nucleotide sequence ID" value="NZ_WSSB01000004.1"/>
</dbReference>
<sequence>MKPQPSFDIDFDKRNNATLRIVCSKCGHENPHHLTSLSPDEDILCTQCATNITLDLEGINLATRKAAEIRQAYGA</sequence>
<proteinExistence type="predicted"/>
<reference evidence="1 2" key="1">
    <citation type="submission" date="2019-12" db="EMBL/GenBank/DDBJ databases">
        <title>Neisseriaceae gen. nov. sp. Genome sequencing and assembly.</title>
        <authorList>
            <person name="Liu Z."/>
            <person name="Li A."/>
        </authorList>
    </citation>
    <scope>NUCLEOTIDE SEQUENCE [LARGE SCALE GENOMIC DNA]</scope>
    <source>
        <strain evidence="1 2">B2N2-7</strain>
    </source>
</reference>
<protein>
    <submittedName>
        <fullName evidence="1">Uncharacterized protein</fullName>
    </submittedName>
</protein>
<dbReference type="EMBL" id="WSSB01000004">
    <property type="protein sequence ID" value="MXR36489.1"/>
    <property type="molecule type" value="Genomic_DNA"/>
</dbReference>
<accession>A0A845BJX2</accession>